<evidence type="ECO:0000313" key="2">
    <source>
        <dbReference type="EMBL" id="KAF7844680.1"/>
    </source>
</evidence>
<dbReference type="EMBL" id="JAAIUW010000001">
    <property type="protein sequence ID" value="KAF7844680.1"/>
    <property type="molecule type" value="Genomic_DNA"/>
</dbReference>
<dbReference type="AlphaFoldDB" id="A0A835CLM2"/>
<sequence>MAAAGIIRDSNGNWIRGFSKFLGIENSLKTEMWAVALGFKLAKDMFCDKLVVESDSMIVIKLFTVDDVCVSHVGVLIHYCMSILRDIMIVRIQHTLREGNMYADTLAKQTNLLQQPLVVHDTLPSSLKACFYDYSCLACGNYDSVFLDSTGHWFDFSSTWNPCFNAKMIIVNVLLLQPVSVDFSFCLDNGDIIQIGIFSPF</sequence>
<accession>A0A835CLM2</accession>
<dbReference type="PANTHER" id="PTHR47723">
    <property type="entry name" value="OS05G0353850 PROTEIN"/>
    <property type="match status" value="1"/>
</dbReference>
<feature type="domain" description="RNase H type-1" evidence="1">
    <location>
        <begin position="3"/>
        <end position="109"/>
    </location>
</feature>
<proteinExistence type="predicted"/>
<dbReference type="OrthoDB" id="651601at2759"/>
<dbReference type="InterPro" id="IPR053151">
    <property type="entry name" value="RNase_H-like"/>
</dbReference>
<evidence type="ECO:0000313" key="3">
    <source>
        <dbReference type="Proteomes" id="UP000634136"/>
    </source>
</evidence>
<dbReference type="GO" id="GO:0004523">
    <property type="term" value="F:RNA-DNA hybrid ribonuclease activity"/>
    <property type="evidence" value="ECO:0007669"/>
    <property type="project" value="InterPro"/>
</dbReference>
<evidence type="ECO:0000259" key="1">
    <source>
        <dbReference type="Pfam" id="PF13456"/>
    </source>
</evidence>
<protein>
    <submittedName>
        <fullName evidence="2">Putative ribonuclease H-like domain-containing protein</fullName>
    </submittedName>
</protein>
<comment type="caution">
    <text evidence="2">The sequence shown here is derived from an EMBL/GenBank/DDBJ whole genome shotgun (WGS) entry which is preliminary data.</text>
</comment>
<dbReference type="InterPro" id="IPR036397">
    <property type="entry name" value="RNaseH_sf"/>
</dbReference>
<dbReference type="CDD" id="cd06222">
    <property type="entry name" value="RNase_H_like"/>
    <property type="match status" value="1"/>
</dbReference>
<dbReference type="Gene3D" id="3.30.420.10">
    <property type="entry name" value="Ribonuclease H-like superfamily/Ribonuclease H"/>
    <property type="match status" value="1"/>
</dbReference>
<dbReference type="InterPro" id="IPR012337">
    <property type="entry name" value="RNaseH-like_sf"/>
</dbReference>
<gene>
    <name evidence="2" type="ORF">G2W53_001585</name>
</gene>
<dbReference type="Proteomes" id="UP000634136">
    <property type="component" value="Unassembled WGS sequence"/>
</dbReference>
<dbReference type="Pfam" id="PF13456">
    <property type="entry name" value="RVT_3"/>
    <property type="match status" value="1"/>
</dbReference>
<dbReference type="PANTHER" id="PTHR47723:SF19">
    <property type="entry name" value="POLYNUCLEOTIDYL TRANSFERASE, RIBONUCLEASE H-LIKE SUPERFAMILY PROTEIN"/>
    <property type="match status" value="1"/>
</dbReference>
<name>A0A835CLM2_9FABA</name>
<dbReference type="GO" id="GO:0003676">
    <property type="term" value="F:nucleic acid binding"/>
    <property type="evidence" value="ECO:0007669"/>
    <property type="project" value="InterPro"/>
</dbReference>
<organism evidence="2 3">
    <name type="scientific">Senna tora</name>
    <dbReference type="NCBI Taxonomy" id="362788"/>
    <lineage>
        <taxon>Eukaryota</taxon>
        <taxon>Viridiplantae</taxon>
        <taxon>Streptophyta</taxon>
        <taxon>Embryophyta</taxon>
        <taxon>Tracheophyta</taxon>
        <taxon>Spermatophyta</taxon>
        <taxon>Magnoliopsida</taxon>
        <taxon>eudicotyledons</taxon>
        <taxon>Gunneridae</taxon>
        <taxon>Pentapetalae</taxon>
        <taxon>rosids</taxon>
        <taxon>fabids</taxon>
        <taxon>Fabales</taxon>
        <taxon>Fabaceae</taxon>
        <taxon>Caesalpinioideae</taxon>
        <taxon>Cassia clade</taxon>
        <taxon>Senna</taxon>
    </lineage>
</organism>
<dbReference type="InterPro" id="IPR002156">
    <property type="entry name" value="RNaseH_domain"/>
</dbReference>
<reference evidence="2" key="1">
    <citation type="submission" date="2020-09" db="EMBL/GenBank/DDBJ databases">
        <title>Genome-Enabled Discovery of Anthraquinone Biosynthesis in Senna tora.</title>
        <authorList>
            <person name="Kang S.-H."/>
            <person name="Pandey R.P."/>
            <person name="Lee C.-M."/>
            <person name="Sim J.-S."/>
            <person name="Jeong J.-T."/>
            <person name="Choi B.-S."/>
            <person name="Jung M."/>
            <person name="Ginzburg D."/>
            <person name="Zhao K."/>
            <person name="Won S.Y."/>
            <person name="Oh T.-J."/>
            <person name="Yu Y."/>
            <person name="Kim N.-H."/>
            <person name="Lee O.R."/>
            <person name="Lee T.-H."/>
            <person name="Bashyal P."/>
            <person name="Kim T.-S."/>
            <person name="Lee W.-H."/>
            <person name="Kawkins C."/>
            <person name="Kim C.-K."/>
            <person name="Kim J.S."/>
            <person name="Ahn B.O."/>
            <person name="Rhee S.Y."/>
            <person name="Sohng J.K."/>
        </authorList>
    </citation>
    <scope>NUCLEOTIDE SEQUENCE</scope>
    <source>
        <tissue evidence="2">Leaf</tissue>
    </source>
</reference>
<dbReference type="InterPro" id="IPR044730">
    <property type="entry name" value="RNase_H-like_dom_plant"/>
</dbReference>
<keyword evidence="3" id="KW-1185">Reference proteome</keyword>
<dbReference type="SUPFAM" id="SSF53098">
    <property type="entry name" value="Ribonuclease H-like"/>
    <property type="match status" value="1"/>
</dbReference>